<dbReference type="GO" id="GO:0005524">
    <property type="term" value="F:ATP binding"/>
    <property type="evidence" value="ECO:0007669"/>
    <property type="project" value="UniProtKB-KW"/>
</dbReference>
<dbReference type="Proteomes" id="UP000199516">
    <property type="component" value="Unassembled WGS sequence"/>
</dbReference>
<dbReference type="OrthoDB" id="9798941at2"/>
<comment type="catalytic activity">
    <reaction evidence="6">
        <text>L-threonyl-[protein] + ATP = O-phospho-L-threonyl-[protein] + ADP + H(+)</text>
        <dbReference type="Rhea" id="RHEA:46608"/>
        <dbReference type="Rhea" id="RHEA-COMP:11060"/>
        <dbReference type="Rhea" id="RHEA-COMP:11605"/>
        <dbReference type="ChEBI" id="CHEBI:15378"/>
        <dbReference type="ChEBI" id="CHEBI:30013"/>
        <dbReference type="ChEBI" id="CHEBI:30616"/>
        <dbReference type="ChEBI" id="CHEBI:61977"/>
        <dbReference type="ChEBI" id="CHEBI:456216"/>
        <dbReference type="EC" id="2.7.11.1"/>
    </reaction>
</comment>
<dbReference type="GO" id="GO:0016989">
    <property type="term" value="F:sigma factor antagonist activity"/>
    <property type="evidence" value="ECO:0007669"/>
    <property type="project" value="InterPro"/>
</dbReference>
<dbReference type="NCBIfam" id="TIGR01924">
    <property type="entry name" value="rsbW_low_gc"/>
    <property type="match status" value="1"/>
</dbReference>
<evidence type="ECO:0000313" key="8">
    <source>
        <dbReference type="EMBL" id="SFE78843.1"/>
    </source>
</evidence>
<dbReference type="InterPro" id="IPR010193">
    <property type="entry name" value="RsbW"/>
</dbReference>
<evidence type="ECO:0000256" key="2">
    <source>
        <dbReference type="ARBA" id="ARBA00022679"/>
    </source>
</evidence>
<dbReference type="InterPro" id="IPR003594">
    <property type="entry name" value="HATPase_dom"/>
</dbReference>
<keyword evidence="3 6" id="KW-0547">Nucleotide-binding</keyword>
<name>A0A1I2DF89_9BACI</name>
<evidence type="ECO:0000313" key="9">
    <source>
        <dbReference type="Proteomes" id="UP000199516"/>
    </source>
</evidence>
<dbReference type="SUPFAM" id="SSF55874">
    <property type="entry name" value="ATPase domain of HSP90 chaperone/DNA topoisomerase II/histidine kinase"/>
    <property type="match status" value="1"/>
</dbReference>
<organism evidence="8 9">
    <name type="scientific">Alteribacillus iranensis</name>
    <dbReference type="NCBI Taxonomy" id="930128"/>
    <lineage>
        <taxon>Bacteria</taxon>
        <taxon>Bacillati</taxon>
        <taxon>Bacillota</taxon>
        <taxon>Bacilli</taxon>
        <taxon>Bacillales</taxon>
        <taxon>Bacillaceae</taxon>
        <taxon>Alteribacillus</taxon>
    </lineage>
</organism>
<evidence type="ECO:0000256" key="3">
    <source>
        <dbReference type="ARBA" id="ARBA00022741"/>
    </source>
</evidence>
<evidence type="ECO:0000256" key="4">
    <source>
        <dbReference type="ARBA" id="ARBA00022777"/>
    </source>
</evidence>
<dbReference type="RefSeq" id="WP_091661043.1">
    <property type="nucleotide sequence ID" value="NZ_FONT01000004.1"/>
</dbReference>
<accession>A0A1I2DF89</accession>
<dbReference type="EMBL" id="FONT01000004">
    <property type="protein sequence ID" value="SFE78843.1"/>
    <property type="molecule type" value="Genomic_DNA"/>
</dbReference>
<comment type="function">
    <text evidence="6">Negative regulator of sigma-B activity. Phosphorylates and inactivates its specific antagonist protein, RsbV. Upon phosphorylation of RsbV, RsbW is released and binds to sigma-B, thereby blocking its ability to form an RNA polymerase holoenzyme (E-sigma-B).</text>
</comment>
<reference evidence="8 9" key="1">
    <citation type="submission" date="2016-10" db="EMBL/GenBank/DDBJ databases">
        <authorList>
            <person name="de Groot N.N."/>
        </authorList>
    </citation>
    <scope>NUCLEOTIDE SEQUENCE [LARGE SCALE GENOMIC DNA]</scope>
    <source>
        <strain evidence="8 9">DSM 23995</strain>
    </source>
</reference>
<keyword evidence="2 6" id="KW-0808">Transferase</keyword>
<dbReference type="AlphaFoldDB" id="A0A1I2DF89"/>
<dbReference type="PANTHER" id="PTHR35526:SF9">
    <property type="entry name" value="SERINE-PROTEIN KINASE RSBW"/>
    <property type="match status" value="1"/>
</dbReference>
<keyword evidence="4 6" id="KW-0418">Kinase</keyword>
<dbReference type="CDD" id="cd16936">
    <property type="entry name" value="HATPase_RsbW-like"/>
    <property type="match status" value="1"/>
</dbReference>
<dbReference type="STRING" id="930128.SAMN05192532_10418"/>
<evidence type="ECO:0000256" key="5">
    <source>
        <dbReference type="ARBA" id="ARBA00022840"/>
    </source>
</evidence>
<keyword evidence="1 6" id="KW-0723">Serine/threonine-protein kinase</keyword>
<evidence type="ECO:0000259" key="7">
    <source>
        <dbReference type="Pfam" id="PF13581"/>
    </source>
</evidence>
<dbReference type="InterPro" id="IPR036890">
    <property type="entry name" value="HATPase_C_sf"/>
</dbReference>
<gene>
    <name evidence="6" type="primary">rsbW</name>
    <name evidence="8" type="ORF">SAMN05192532_10418</name>
</gene>
<dbReference type="Gene3D" id="3.30.565.10">
    <property type="entry name" value="Histidine kinase-like ATPase, C-terminal domain"/>
    <property type="match status" value="1"/>
</dbReference>
<comment type="similarity">
    <text evidence="6">Belongs to the anti-sigma-factor family.</text>
</comment>
<dbReference type="Pfam" id="PF13581">
    <property type="entry name" value="HATPase_c_2"/>
    <property type="match status" value="1"/>
</dbReference>
<dbReference type="GO" id="GO:0106310">
    <property type="term" value="F:protein serine kinase activity"/>
    <property type="evidence" value="ECO:0007669"/>
    <property type="project" value="RHEA"/>
</dbReference>
<keyword evidence="5 6" id="KW-0067">ATP-binding</keyword>
<dbReference type="PANTHER" id="PTHR35526">
    <property type="entry name" value="ANTI-SIGMA-F FACTOR RSBW-RELATED"/>
    <property type="match status" value="1"/>
</dbReference>
<dbReference type="InterPro" id="IPR050267">
    <property type="entry name" value="Anti-sigma-factor_SerPK"/>
</dbReference>
<protein>
    <recommendedName>
        <fullName evidence="6">Serine-protein kinase RsbW</fullName>
        <ecNumber evidence="6">2.7.11.1</ecNumber>
    </recommendedName>
    <alternativeName>
        <fullName evidence="6">Anti-sigma-B factor</fullName>
    </alternativeName>
    <alternativeName>
        <fullName evidence="6">Sigma-B negative effector RsbW</fullName>
    </alternativeName>
</protein>
<comment type="catalytic activity">
    <reaction evidence="6">
        <text>L-seryl-[protein] + ATP = O-phospho-L-seryl-[protein] + ADP + H(+)</text>
        <dbReference type="Rhea" id="RHEA:17989"/>
        <dbReference type="Rhea" id="RHEA-COMP:9863"/>
        <dbReference type="Rhea" id="RHEA-COMP:11604"/>
        <dbReference type="ChEBI" id="CHEBI:15378"/>
        <dbReference type="ChEBI" id="CHEBI:29999"/>
        <dbReference type="ChEBI" id="CHEBI:30616"/>
        <dbReference type="ChEBI" id="CHEBI:83421"/>
        <dbReference type="ChEBI" id="CHEBI:456216"/>
        <dbReference type="EC" id="2.7.11.1"/>
    </reaction>
</comment>
<sequence length="163" mass="17712">MGNEALDYIEMKVPAKAEYVGVVRLAVSGIANRVGYSYDDIEDLKIAVAEACTNVVNHAYQEGGMIGIGCNVYKDKIEIVVSDKGQSFNLSDVKRKLGPIDGTKPVEELKEGGLGLFLIDSLMDHVEINGEAGVAIVMTKFLKRDEVEHHVDEISASTNAQKQ</sequence>
<feature type="domain" description="Histidine kinase/HSP90-like ATPase" evidence="7">
    <location>
        <begin position="13"/>
        <end position="140"/>
    </location>
</feature>
<evidence type="ECO:0000256" key="1">
    <source>
        <dbReference type="ARBA" id="ARBA00022527"/>
    </source>
</evidence>
<evidence type="ECO:0000256" key="6">
    <source>
        <dbReference type="HAMAP-Rule" id="MF_00638"/>
    </source>
</evidence>
<dbReference type="GO" id="GO:0004674">
    <property type="term" value="F:protein serine/threonine kinase activity"/>
    <property type="evidence" value="ECO:0007669"/>
    <property type="project" value="UniProtKB-KW"/>
</dbReference>
<keyword evidence="9" id="KW-1185">Reference proteome</keyword>
<dbReference type="EC" id="2.7.11.1" evidence="6"/>
<dbReference type="HAMAP" id="MF_00638">
    <property type="entry name" value="Anti_sigma_B"/>
    <property type="match status" value="1"/>
</dbReference>
<dbReference type="NCBIfam" id="NF003144">
    <property type="entry name" value="PRK04069.1"/>
    <property type="match status" value="1"/>
</dbReference>
<proteinExistence type="inferred from homology"/>